<proteinExistence type="predicted"/>
<dbReference type="Gene3D" id="3.30.70.1230">
    <property type="entry name" value="Nucleotide cyclase"/>
    <property type="match status" value="1"/>
</dbReference>
<keyword evidence="1" id="KW-1133">Transmembrane helix</keyword>
<feature type="transmembrane region" description="Helical" evidence="1">
    <location>
        <begin position="356"/>
        <end position="373"/>
    </location>
</feature>
<dbReference type="RefSeq" id="WP_163966113.1">
    <property type="nucleotide sequence ID" value="NZ_JAAIVB010000063.1"/>
</dbReference>
<dbReference type="EMBL" id="JAAIVB010000063">
    <property type="protein sequence ID" value="NEX62931.1"/>
    <property type="molecule type" value="Genomic_DNA"/>
</dbReference>
<protein>
    <submittedName>
        <fullName evidence="3">Adenylate/guanylate cyclase domain-containing protein</fullName>
    </submittedName>
</protein>
<dbReference type="SMART" id="SM01080">
    <property type="entry name" value="CHASE2"/>
    <property type="match status" value="1"/>
</dbReference>
<keyword evidence="4" id="KW-1185">Reference proteome</keyword>
<evidence type="ECO:0000313" key="3">
    <source>
        <dbReference type="EMBL" id="NEX62931.1"/>
    </source>
</evidence>
<dbReference type="SUPFAM" id="SSF55073">
    <property type="entry name" value="Nucleotide cyclase"/>
    <property type="match status" value="1"/>
</dbReference>
<keyword evidence="1" id="KW-0812">Transmembrane</keyword>
<dbReference type="CDD" id="cd07302">
    <property type="entry name" value="CHD"/>
    <property type="match status" value="1"/>
</dbReference>
<dbReference type="PANTHER" id="PTHR43081:SF1">
    <property type="entry name" value="ADENYLATE CYCLASE, TERMINAL-DIFFERENTIATION SPECIFIC"/>
    <property type="match status" value="1"/>
</dbReference>
<evidence type="ECO:0000313" key="4">
    <source>
        <dbReference type="Proteomes" id="UP000482155"/>
    </source>
</evidence>
<dbReference type="InterPro" id="IPR001054">
    <property type="entry name" value="A/G_cyclase"/>
</dbReference>
<evidence type="ECO:0000256" key="1">
    <source>
        <dbReference type="SAM" id="Phobius"/>
    </source>
</evidence>
<dbReference type="SMART" id="SM00044">
    <property type="entry name" value="CYCc"/>
    <property type="match status" value="1"/>
</dbReference>
<keyword evidence="1" id="KW-0472">Membrane</keyword>
<dbReference type="PANTHER" id="PTHR43081">
    <property type="entry name" value="ADENYLATE CYCLASE, TERMINAL-DIFFERENTIATION SPECIFIC-RELATED"/>
    <property type="match status" value="1"/>
</dbReference>
<dbReference type="Proteomes" id="UP000482155">
    <property type="component" value="Unassembled WGS sequence"/>
</dbReference>
<feature type="transmembrane region" description="Helical" evidence="1">
    <location>
        <begin position="385"/>
        <end position="405"/>
    </location>
</feature>
<accession>A0A6B3SQL0</accession>
<feature type="transmembrane region" description="Helical" evidence="1">
    <location>
        <begin position="332"/>
        <end position="349"/>
    </location>
</feature>
<feature type="domain" description="Guanylate cyclase" evidence="2">
    <location>
        <begin position="448"/>
        <end position="582"/>
    </location>
</feature>
<organism evidence="3 4">
    <name type="scientific">Noviherbaspirillum galbum</name>
    <dbReference type="NCBI Taxonomy" id="2709383"/>
    <lineage>
        <taxon>Bacteria</taxon>
        <taxon>Pseudomonadati</taxon>
        <taxon>Pseudomonadota</taxon>
        <taxon>Betaproteobacteria</taxon>
        <taxon>Burkholderiales</taxon>
        <taxon>Oxalobacteraceae</taxon>
        <taxon>Noviherbaspirillum</taxon>
    </lineage>
</organism>
<dbReference type="InterPro" id="IPR050697">
    <property type="entry name" value="Adenylyl/Guanylyl_Cyclase_3/4"/>
</dbReference>
<dbReference type="GO" id="GO:0004016">
    <property type="term" value="F:adenylate cyclase activity"/>
    <property type="evidence" value="ECO:0007669"/>
    <property type="project" value="UniProtKB-ARBA"/>
</dbReference>
<dbReference type="PROSITE" id="PS50125">
    <property type="entry name" value="GUANYLATE_CYCLASE_2"/>
    <property type="match status" value="1"/>
</dbReference>
<dbReference type="GO" id="GO:0009190">
    <property type="term" value="P:cyclic nucleotide biosynthetic process"/>
    <property type="evidence" value="ECO:0007669"/>
    <property type="project" value="InterPro"/>
</dbReference>
<dbReference type="Pfam" id="PF05226">
    <property type="entry name" value="CHASE2"/>
    <property type="match status" value="1"/>
</dbReference>
<comment type="caution">
    <text evidence="3">The sequence shown here is derived from an EMBL/GenBank/DDBJ whole genome shotgun (WGS) entry which is preliminary data.</text>
</comment>
<dbReference type="GO" id="GO:0035556">
    <property type="term" value="P:intracellular signal transduction"/>
    <property type="evidence" value="ECO:0007669"/>
    <property type="project" value="InterPro"/>
</dbReference>
<dbReference type="Pfam" id="PF00211">
    <property type="entry name" value="Guanylate_cyc"/>
    <property type="match status" value="1"/>
</dbReference>
<dbReference type="AlphaFoldDB" id="A0A6B3SQL0"/>
<dbReference type="InterPro" id="IPR007890">
    <property type="entry name" value="CHASE2"/>
</dbReference>
<reference evidence="3 4" key="1">
    <citation type="submission" date="2020-02" db="EMBL/GenBank/DDBJ databases">
        <authorList>
            <person name="Kim M.K."/>
        </authorList>
    </citation>
    <scope>NUCLEOTIDE SEQUENCE [LARGE SCALE GENOMIC DNA]</scope>
    <source>
        <strain evidence="3 4">17J57-3</strain>
    </source>
</reference>
<evidence type="ECO:0000259" key="2">
    <source>
        <dbReference type="PROSITE" id="PS50125"/>
    </source>
</evidence>
<sequence length="635" mass="68862">MPPSSAPFTTARSRHAPARLYVVLALAFAAALAGELFGARLLATIEARTADIYLQRHAGNYSADPSIVIIDIDDASMRGMQKIAGLWSWPREIHADLIEALAEFSPRAIIFDVAFSEQDLKRPKSDARLSEVIAATPQVYVSAMQVPASPSLVPVRPDLLAKAFGISAAPRAPAARPATVQLPMAIEPAAWRLGLINRLEDGDGVLRRYRLYAEDGGMRLPSLPARVAAASGAVLPDGADFRLRWPARGHRRIPYGDVYKLLTEERPAMREAEVEVLAGMFRNKLIVVGASAASSFDHHLTPLGAGYPGVDVLAVALDNLISGRSLRTGSPFGPFLLGAALLLFVSWSFARRLNPVATGAALLAVSAAALALADQMVERNLLLPVATPLIFAWTWFVCAALAGYLRERRTREQAVSLFRRFLNPNVVQQIVEQGETVESLSGQERKITVLFSDIRGFTTLSEQRSPQEVVALLNRYFERQVEVIFRHGGTLDKFIGDCIMAFWGAPVDDAAHASRAIAAALDMERVLLEFRQMLIDEGSDVGDFDVGIGIHTGPAVVGFIGAPQKLDYTAIGDTVNLASRVEGLTKGVARVLVTRETMEAAEGGQGDVPAFVRRGNFEVKGRAARVELYEPRRST</sequence>
<name>A0A6B3SQL0_9BURK</name>
<dbReference type="InterPro" id="IPR029787">
    <property type="entry name" value="Nucleotide_cyclase"/>
</dbReference>
<gene>
    <name evidence="3" type="ORF">G3574_17760</name>
</gene>